<name>A0A1X4XX64_9BACT</name>
<evidence type="ECO:0000313" key="2">
    <source>
        <dbReference type="EMBL" id="OSS42115.1"/>
    </source>
</evidence>
<keyword evidence="3" id="KW-1185">Reference proteome</keyword>
<dbReference type="AlphaFoldDB" id="A0A1X4XX64"/>
<organism evidence="2 3">
    <name type="scientific">Desulfurella amilsii</name>
    <dbReference type="NCBI Taxonomy" id="1562698"/>
    <lineage>
        <taxon>Bacteria</taxon>
        <taxon>Pseudomonadati</taxon>
        <taxon>Campylobacterota</taxon>
        <taxon>Desulfurellia</taxon>
        <taxon>Desulfurellales</taxon>
        <taxon>Desulfurellaceae</taxon>
        <taxon>Desulfurella</taxon>
    </lineage>
</organism>
<keyword evidence="1" id="KW-0472">Membrane</keyword>
<reference evidence="2 3" key="1">
    <citation type="journal article" date="2017" name="Front. Microbiol.">
        <title>Genome Sequence of Desulfurella amilsii Strain TR1 and Comparative Genomics of Desulfurellaceae Family.</title>
        <authorList>
            <person name="Florentino A.P."/>
            <person name="Stams A.J."/>
            <person name="Sanchez-Andrea I."/>
        </authorList>
    </citation>
    <scope>NUCLEOTIDE SEQUENCE [LARGE SCALE GENOMIC DNA]</scope>
    <source>
        <strain evidence="2 3">TR1</strain>
    </source>
</reference>
<evidence type="ECO:0000256" key="1">
    <source>
        <dbReference type="SAM" id="Phobius"/>
    </source>
</evidence>
<accession>A0A1X4XX64</accession>
<dbReference type="RefSeq" id="WP_086034387.1">
    <property type="nucleotide sequence ID" value="NZ_MDSU01000018.1"/>
</dbReference>
<proteinExistence type="predicted"/>
<protein>
    <submittedName>
        <fullName evidence="2">Uncharacterized protein</fullName>
    </submittedName>
</protein>
<gene>
    <name evidence="2" type="ORF">DESAMIL20_1668</name>
</gene>
<evidence type="ECO:0000313" key="3">
    <source>
        <dbReference type="Proteomes" id="UP000194141"/>
    </source>
</evidence>
<keyword evidence="1" id="KW-1133">Transmembrane helix</keyword>
<dbReference type="STRING" id="1562698.DESAMIL20_1668"/>
<comment type="caution">
    <text evidence="2">The sequence shown here is derived from an EMBL/GenBank/DDBJ whole genome shotgun (WGS) entry which is preliminary data.</text>
</comment>
<sequence>MYHFKKGLLVVLIASFFASFSIIFYRYTVVKLNMLNQSQVSLLSCNAKINTIRGKLNILKKDESLVHSIDTNVKTNFKINLSSNSLKELIGQIDSLYGSGIVVVKNAKVQSGNNTLNCTIEGIKIGL</sequence>
<dbReference type="Proteomes" id="UP000194141">
    <property type="component" value="Unassembled WGS sequence"/>
</dbReference>
<dbReference type="EMBL" id="MDSU01000018">
    <property type="protein sequence ID" value="OSS42115.1"/>
    <property type="molecule type" value="Genomic_DNA"/>
</dbReference>
<keyword evidence="1" id="KW-0812">Transmembrane</keyword>
<feature type="transmembrane region" description="Helical" evidence="1">
    <location>
        <begin position="7"/>
        <end position="27"/>
    </location>
</feature>
<dbReference type="OrthoDB" id="9940947at2"/>